<dbReference type="EMBL" id="AM114193">
    <property type="protein sequence ID" value="CAJ37412.1"/>
    <property type="molecule type" value="Genomic_DNA"/>
</dbReference>
<dbReference type="Pfam" id="PF03551">
    <property type="entry name" value="PadR"/>
    <property type="match status" value="1"/>
</dbReference>
<name>Q0W2I1_METAR</name>
<keyword evidence="3" id="KW-1185">Reference proteome</keyword>
<accession>Q0W2I1</accession>
<evidence type="ECO:0000259" key="1">
    <source>
        <dbReference type="Pfam" id="PF03551"/>
    </source>
</evidence>
<organism evidence="2 3">
    <name type="scientific">Methanocella arvoryzae (strain DSM 22066 / NBRC 105507 / MRE50)</name>
    <dbReference type="NCBI Taxonomy" id="351160"/>
    <lineage>
        <taxon>Archaea</taxon>
        <taxon>Methanobacteriati</taxon>
        <taxon>Methanobacteriota</taxon>
        <taxon>Stenosarchaea group</taxon>
        <taxon>Methanomicrobia</taxon>
        <taxon>Methanocellales</taxon>
        <taxon>Methanocellaceae</taxon>
        <taxon>Methanocella</taxon>
    </lineage>
</organism>
<dbReference type="AlphaFoldDB" id="Q0W2I1"/>
<dbReference type="PANTHER" id="PTHR43252:SF2">
    <property type="entry name" value="TRANSCRIPTION REGULATOR, PADR-LIKE FAMILY"/>
    <property type="match status" value="1"/>
</dbReference>
<gene>
    <name evidence="2" type="ORF">RCIX2313</name>
</gene>
<reference evidence="2 3" key="1">
    <citation type="journal article" date="2006" name="Science">
        <title>Genome of rice cluster I archaea -- the key methane producers in the rice rhizosphere.</title>
        <authorList>
            <person name="Erkel C."/>
            <person name="Kube M."/>
            <person name="Reinhardt R."/>
            <person name="Liesack W."/>
        </authorList>
    </citation>
    <scope>NUCLEOTIDE SEQUENCE [LARGE SCALE GENOMIC DNA]</scope>
    <source>
        <strain evidence="3">DSM 22066 / NBRC 105507 / MRE50</strain>
    </source>
</reference>
<evidence type="ECO:0000313" key="3">
    <source>
        <dbReference type="Proteomes" id="UP000000663"/>
    </source>
</evidence>
<dbReference type="Gene3D" id="1.10.10.10">
    <property type="entry name" value="Winged helix-like DNA-binding domain superfamily/Winged helix DNA-binding domain"/>
    <property type="match status" value="1"/>
</dbReference>
<protein>
    <submittedName>
        <fullName evidence="2">Transcription regulator (PadR family)</fullName>
    </submittedName>
</protein>
<dbReference type="Proteomes" id="UP000000663">
    <property type="component" value="Chromosome"/>
</dbReference>
<sequence>MADLDLIILGSLLGMPAHGYQLKQNIELTYGKRYVNLSNSRLYPRLSKLEADGYIEGKREPQEKVPDRKTFHVTPAGIERLKELVATPLGPREDEFDFLARASFFGLITADERRKIIEPLYQAKVNELAEARKKREQFGQYMDKFSLAVLDYGIAAIGNTVEMYRKLLDAE</sequence>
<dbReference type="SUPFAM" id="SSF46785">
    <property type="entry name" value="Winged helix' DNA-binding domain"/>
    <property type="match status" value="1"/>
</dbReference>
<proteinExistence type="predicted"/>
<feature type="domain" description="Transcription regulator PadR N-terminal" evidence="1">
    <location>
        <begin position="8"/>
        <end position="83"/>
    </location>
</feature>
<dbReference type="InterPro" id="IPR005149">
    <property type="entry name" value="Tscrpt_reg_PadR_N"/>
</dbReference>
<dbReference type="InterPro" id="IPR036390">
    <property type="entry name" value="WH_DNA-bd_sf"/>
</dbReference>
<evidence type="ECO:0000313" key="2">
    <source>
        <dbReference type="EMBL" id="CAJ37412.1"/>
    </source>
</evidence>
<dbReference type="InterPro" id="IPR036388">
    <property type="entry name" value="WH-like_DNA-bd_sf"/>
</dbReference>
<dbReference type="eggNOG" id="arCOG00002">
    <property type="taxonomic scope" value="Archaea"/>
</dbReference>
<dbReference type="PANTHER" id="PTHR43252">
    <property type="entry name" value="TRANSCRIPTIONAL REGULATOR YQJI"/>
    <property type="match status" value="1"/>
</dbReference>
<dbReference type="KEGG" id="rci:RCIX2313"/>
<dbReference type="STRING" id="351160.RCIX2313"/>